<sequence>MDTRWAIFGTGGISAKFVSGLRHAKGAKPQLVVSRSAESGRRFAQAFGIPEVAEGYDSVTAASPFDVAYIATPPSEHARHAIACIEAGKAVLIEKPFASSVAEARRIADAARAQGVFCMEAMWTRFNPAARRLRDLIRDGAIGEVRQAHGAFCFTNKPDAANTSFDPQRGGGALAQLGVYPISLLHWLFGAPEGVEAFGRIGDTGVEEDAAISLRFAGGAVATVNTSLRALGDNGLRIGGTHGSIAFEGPIFRPYGVRVQRMAPRRKGSDTGLGRKALLREQGLPQKLSQWHGLLTRSGKVDRQLFAGNGYHYQVEEVGRCLAAGLQESPEMTLADSIAVMETMDTVRERIGGQGK</sequence>
<protein>
    <submittedName>
        <fullName evidence="5">Putative dehydrogenase</fullName>
    </submittedName>
</protein>
<feature type="domain" description="Gfo/Idh/MocA-like oxidoreductase N-terminal" evidence="3">
    <location>
        <begin position="4"/>
        <end position="120"/>
    </location>
</feature>
<comment type="similarity">
    <text evidence="1">Belongs to the Gfo/Idh/MocA family.</text>
</comment>
<evidence type="ECO:0000256" key="2">
    <source>
        <dbReference type="ARBA" id="ARBA00023002"/>
    </source>
</evidence>
<dbReference type="GO" id="GO:0000166">
    <property type="term" value="F:nucleotide binding"/>
    <property type="evidence" value="ECO:0007669"/>
    <property type="project" value="InterPro"/>
</dbReference>
<dbReference type="InterPro" id="IPR036291">
    <property type="entry name" value="NAD(P)-bd_dom_sf"/>
</dbReference>
<accession>A0A7X5XWC6</accession>
<evidence type="ECO:0000259" key="4">
    <source>
        <dbReference type="Pfam" id="PF22725"/>
    </source>
</evidence>
<reference evidence="5 6" key="1">
    <citation type="submission" date="2020-03" db="EMBL/GenBank/DDBJ databases">
        <title>Genomic Encyclopedia of Type Strains, Phase IV (KMG-IV): sequencing the most valuable type-strain genomes for metagenomic binning, comparative biology and taxonomic classification.</title>
        <authorList>
            <person name="Goeker M."/>
        </authorList>
    </citation>
    <scope>NUCLEOTIDE SEQUENCE [LARGE SCALE GENOMIC DNA]</scope>
    <source>
        <strain evidence="5 6">DSM 7225</strain>
    </source>
</reference>
<keyword evidence="6" id="KW-1185">Reference proteome</keyword>
<dbReference type="InterPro" id="IPR055170">
    <property type="entry name" value="GFO_IDH_MocA-like_dom"/>
</dbReference>
<dbReference type="InterPro" id="IPR050984">
    <property type="entry name" value="Gfo/Idh/MocA_domain"/>
</dbReference>
<feature type="domain" description="GFO/IDH/MocA-like oxidoreductase" evidence="4">
    <location>
        <begin position="131"/>
        <end position="245"/>
    </location>
</feature>
<dbReference type="InterPro" id="IPR000683">
    <property type="entry name" value="Gfo/Idh/MocA-like_OxRdtase_N"/>
</dbReference>
<keyword evidence="2" id="KW-0560">Oxidoreductase</keyword>
<dbReference type="Gene3D" id="3.40.50.720">
    <property type="entry name" value="NAD(P)-binding Rossmann-like Domain"/>
    <property type="match status" value="1"/>
</dbReference>
<evidence type="ECO:0000259" key="3">
    <source>
        <dbReference type="Pfam" id="PF01408"/>
    </source>
</evidence>
<evidence type="ECO:0000313" key="5">
    <source>
        <dbReference type="EMBL" id="NJB96205.1"/>
    </source>
</evidence>
<dbReference type="PANTHER" id="PTHR22604:SF105">
    <property type="entry name" value="TRANS-1,2-DIHYDROBENZENE-1,2-DIOL DEHYDROGENASE"/>
    <property type="match status" value="1"/>
</dbReference>
<dbReference type="SUPFAM" id="SSF51735">
    <property type="entry name" value="NAD(P)-binding Rossmann-fold domains"/>
    <property type="match status" value="1"/>
</dbReference>
<dbReference type="Pfam" id="PF01408">
    <property type="entry name" value="GFO_IDH_MocA"/>
    <property type="match status" value="1"/>
</dbReference>
<name>A0A7X5XWC6_9SPHN</name>
<dbReference type="EMBL" id="JAATJB010000001">
    <property type="protein sequence ID" value="NJB96205.1"/>
    <property type="molecule type" value="Genomic_DNA"/>
</dbReference>
<evidence type="ECO:0000313" key="6">
    <source>
        <dbReference type="Proteomes" id="UP000531251"/>
    </source>
</evidence>
<dbReference type="RefSeq" id="WP_164542616.1">
    <property type="nucleotide sequence ID" value="NZ_BAAADY010000001.1"/>
</dbReference>
<gene>
    <name evidence="5" type="ORF">GGR89_000497</name>
</gene>
<dbReference type="Proteomes" id="UP000531251">
    <property type="component" value="Unassembled WGS sequence"/>
</dbReference>
<dbReference type="PANTHER" id="PTHR22604">
    <property type="entry name" value="OXIDOREDUCTASES"/>
    <property type="match status" value="1"/>
</dbReference>
<dbReference type="Pfam" id="PF22725">
    <property type="entry name" value="GFO_IDH_MocA_C3"/>
    <property type="match status" value="1"/>
</dbReference>
<comment type="caution">
    <text evidence="5">The sequence shown here is derived from an EMBL/GenBank/DDBJ whole genome shotgun (WGS) entry which is preliminary data.</text>
</comment>
<proteinExistence type="inferred from homology"/>
<dbReference type="SUPFAM" id="SSF55347">
    <property type="entry name" value="Glyceraldehyde-3-phosphate dehydrogenase-like, C-terminal domain"/>
    <property type="match status" value="1"/>
</dbReference>
<dbReference type="Gene3D" id="3.30.360.10">
    <property type="entry name" value="Dihydrodipicolinate Reductase, domain 2"/>
    <property type="match status" value="1"/>
</dbReference>
<evidence type="ECO:0000256" key="1">
    <source>
        <dbReference type="ARBA" id="ARBA00010928"/>
    </source>
</evidence>
<dbReference type="GO" id="GO:0016491">
    <property type="term" value="F:oxidoreductase activity"/>
    <property type="evidence" value="ECO:0007669"/>
    <property type="project" value="UniProtKB-KW"/>
</dbReference>
<dbReference type="AlphaFoldDB" id="A0A7X5XWC6"/>
<organism evidence="5 6">
    <name type="scientific">Sphingomonas trueperi</name>
    <dbReference type="NCBI Taxonomy" id="53317"/>
    <lineage>
        <taxon>Bacteria</taxon>
        <taxon>Pseudomonadati</taxon>
        <taxon>Pseudomonadota</taxon>
        <taxon>Alphaproteobacteria</taxon>
        <taxon>Sphingomonadales</taxon>
        <taxon>Sphingomonadaceae</taxon>
        <taxon>Sphingomonas</taxon>
    </lineage>
</organism>